<dbReference type="InterPro" id="IPR000387">
    <property type="entry name" value="Tyr_Pase_dom"/>
</dbReference>
<evidence type="ECO:0000313" key="3">
    <source>
        <dbReference type="Proteomes" id="UP001251870"/>
    </source>
</evidence>
<feature type="domain" description="Tyrosine specific protein phosphatases" evidence="1">
    <location>
        <begin position="90"/>
        <end position="161"/>
    </location>
</feature>
<reference evidence="2 3" key="1">
    <citation type="submission" date="2023-09" db="EMBL/GenBank/DDBJ databases">
        <title>Description of three actinobacteria isolated from air of manufacturing shop in a pharmaceutical factory.</title>
        <authorList>
            <person name="Zhang D.-F."/>
        </authorList>
    </citation>
    <scope>NUCLEOTIDE SEQUENCE [LARGE SCALE GENOMIC DNA]</scope>
    <source>
        <strain evidence="2 3">LY-0111</strain>
    </source>
</reference>
<dbReference type="InterPro" id="IPR029021">
    <property type="entry name" value="Prot-tyrosine_phosphatase-like"/>
</dbReference>
<proteinExistence type="predicted"/>
<keyword evidence="3" id="KW-1185">Reference proteome</keyword>
<evidence type="ECO:0000259" key="1">
    <source>
        <dbReference type="PROSITE" id="PS50056"/>
    </source>
</evidence>
<name>A0ABU2DQJ7_9MICC</name>
<dbReference type="RefSeq" id="WP_310547581.1">
    <property type="nucleotide sequence ID" value="NZ_JAVKGR010000002.1"/>
</dbReference>
<evidence type="ECO:0000313" key="2">
    <source>
        <dbReference type="EMBL" id="MDR8018595.1"/>
    </source>
</evidence>
<organism evidence="2 3">
    <name type="scientific">Nesterenkonia aerolata</name>
    <dbReference type="NCBI Taxonomy" id="3074079"/>
    <lineage>
        <taxon>Bacteria</taxon>
        <taxon>Bacillati</taxon>
        <taxon>Actinomycetota</taxon>
        <taxon>Actinomycetes</taxon>
        <taxon>Micrococcales</taxon>
        <taxon>Micrococcaceae</taxon>
        <taxon>Nesterenkonia</taxon>
    </lineage>
</organism>
<dbReference type="PROSITE" id="PS50056">
    <property type="entry name" value="TYR_PHOSPHATASE_2"/>
    <property type="match status" value="1"/>
</dbReference>
<gene>
    <name evidence="2" type="ORF">RIL96_03330</name>
</gene>
<dbReference type="InterPro" id="IPR016130">
    <property type="entry name" value="Tyr_Pase_AS"/>
</dbReference>
<sequence>MASQDSSGRPWLWRSASVDMLDSAGFRQLAEAGVRRILDLREPSEYSSGICSEERAIPTHRLPLYDFPDGPPRSGSFAEVYDLLLHHRPERVIDAVRYIAEAPRGVLVHCTLGKDRTGLIIALSRLAAGDREDEVIADYAASASQLSAQQRDWVISRIRAQAPDPATQQQALDLHLTSPAAALGAVVKTLKENWGGADGYLRHYGMPDEAIAALRARAERR</sequence>
<dbReference type="PROSITE" id="PS00383">
    <property type="entry name" value="TYR_PHOSPHATASE_1"/>
    <property type="match status" value="1"/>
</dbReference>
<keyword evidence="2" id="KW-0378">Hydrolase</keyword>
<accession>A0ABU2DQJ7</accession>
<dbReference type="InterPro" id="IPR026893">
    <property type="entry name" value="Tyr/Ser_Pase_IphP-type"/>
</dbReference>
<dbReference type="EC" id="3.1.3.48" evidence="2"/>
<dbReference type="EMBL" id="JAVKGR010000002">
    <property type="protein sequence ID" value="MDR8018595.1"/>
    <property type="molecule type" value="Genomic_DNA"/>
</dbReference>
<dbReference type="Gene3D" id="3.90.190.10">
    <property type="entry name" value="Protein tyrosine phosphatase superfamily"/>
    <property type="match status" value="1"/>
</dbReference>
<dbReference type="SUPFAM" id="SSF52799">
    <property type="entry name" value="(Phosphotyrosine protein) phosphatases II"/>
    <property type="match status" value="1"/>
</dbReference>
<dbReference type="Proteomes" id="UP001251870">
    <property type="component" value="Unassembled WGS sequence"/>
</dbReference>
<dbReference type="Pfam" id="PF13350">
    <property type="entry name" value="Y_phosphatase3"/>
    <property type="match status" value="1"/>
</dbReference>
<comment type="caution">
    <text evidence="2">The sequence shown here is derived from an EMBL/GenBank/DDBJ whole genome shotgun (WGS) entry which is preliminary data.</text>
</comment>
<dbReference type="GO" id="GO:0004725">
    <property type="term" value="F:protein tyrosine phosphatase activity"/>
    <property type="evidence" value="ECO:0007669"/>
    <property type="project" value="UniProtKB-EC"/>
</dbReference>
<protein>
    <submittedName>
        <fullName evidence="2">Tyrosine-protein phosphatase</fullName>
        <ecNumber evidence="2">3.1.3.48</ecNumber>
    </submittedName>
</protein>